<keyword evidence="2" id="KW-0217">Developmental protein</keyword>
<evidence type="ECO:0000313" key="9">
    <source>
        <dbReference type="Ensembl" id="ENSNBRP00000015526.1"/>
    </source>
</evidence>
<dbReference type="SUPFAM" id="SSF47459">
    <property type="entry name" value="HLH, helix-loop-helix DNA-binding domain"/>
    <property type="match status" value="1"/>
</dbReference>
<evidence type="ECO:0000256" key="1">
    <source>
        <dbReference type="ARBA" id="ARBA00004123"/>
    </source>
</evidence>
<evidence type="ECO:0000256" key="3">
    <source>
        <dbReference type="ARBA" id="ARBA00023015"/>
    </source>
</evidence>
<name>A0A3Q4H1N6_NEOBR</name>
<dbReference type="GO" id="GO:0000981">
    <property type="term" value="F:DNA-binding transcription factor activity, RNA polymerase II-specific"/>
    <property type="evidence" value="ECO:0007669"/>
    <property type="project" value="TreeGrafter"/>
</dbReference>
<reference evidence="9" key="1">
    <citation type="submission" date="2025-08" db="UniProtKB">
        <authorList>
            <consortium name="Ensembl"/>
        </authorList>
    </citation>
    <scope>IDENTIFICATION</scope>
</reference>
<keyword evidence="10" id="KW-1185">Reference proteome</keyword>
<feature type="transmembrane region" description="Helical" evidence="7">
    <location>
        <begin position="101"/>
        <end position="123"/>
    </location>
</feature>
<evidence type="ECO:0000256" key="2">
    <source>
        <dbReference type="ARBA" id="ARBA00022473"/>
    </source>
</evidence>
<dbReference type="GO" id="GO:0005634">
    <property type="term" value="C:nucleus"/>
    <property type="evidence" value="ECO:0007669"/>
    <property type="project" value="UniProtKB-SubCell"/>
</dbReference>
<evidence type="ECO:0000256" key="6">
    <source>
        <dbReference type="ARBA" id="ARBA00023242"/>
    </source>
</evidence>
<dbReference type="InterPro" id="IPR011598">
    <property type="entry name" value="bHLH_dom"/>
</dbReference>
<dbReference type="GeneTree" id="ENSGT00940000155047"/>
<dbReference type="FunFam" id="4.10.280.10:FF:000001">
    <property type="entry name" value="Putative transcription factor 12"/>
    <property type="match status" value="1"/>
</dbReference>
<dbReference type="GO" id="GO:0046983">
    <property type="term" value="F:protein dimerization activity"/>
    <property type="evidence" value="ECO:0007669"/>
    <property type="project" value="InterPro"/>
</dbReference>
<proteinExistence type="predicted"/>
<evidence type="ECO:0000256" key="7">
    <source>
        <dbReference type="SAM" id="Phobius"/>
    </source>
</evidence>
<evidence type="ECO:0000256" key="5">
    <source>
        <dbReference type="ARBA" id="ARBA00023163"/>
    </source>
</evidence>
<comment type="subcellular location">
    <subcellularLocation>
        <location evidence="1">Nucleus</location>
    </subcellularLocation>
</comment>
<dbReference type="SMART" id="SM00353">
    <property type="entry name" value="HLH"/>
    <property type="match status" value="1"/>
</dbReference>
<dbReference type="InterPro" id="IPR036638">
    <property type="entry name" value="HLH_DNA-bd_sf"/>
</dbReference>
<keyword evidence="6" id="KW-0539">Nucleus</keyword>
<dbReference type="GO" id="GO:0000785">
    <property type="term" value="C:chromatin"/>
    <property type="evidence" value="ECO:0007669"/>
    <property type="project" value="TreeGrafter"/>
</dbReference>
<dbReference type="PANTHER" id="PTHR11793:SF11">
    <property type="entry name" value="TRANSCRIPTION FACTOR 12"/>
    <property type="match status" value="1"/>
</dbReference>
<protein>
    <recommendedName>
        <fullName evidence="8">BHLH domain-containing protein</fullName>
    </recommendedName>
</protein>
<dbReference type="Ensembl" id="ENSNBRT00000015949.1">
    <property type="protein sequence ID" value="ENSNBRP00000015526.1"/>
    <property type="gene ID" value="ENSNBRG00000012030.1"/>
</dbReference>
<dbReference type="AlphaFoldDB" id="A0A3Q4H1N6"/>
<evidence type="ECO:0000313" key="10">
    <source>
        <dbReference type="Proteomes" id="UP000261580"/>
    </source>
</evidence>
<keyword evidence="4" id="KW-0238">DNA-binding</keyword>
<keyword evidence="5" id="KW-0804">Transcription</keyword>
<dbReference type="PROSITE" id="PS50888">
    <property type="entry name" value="BHLH"/>
    <property type="match status" value="1"/>
</dbReference>
<dbReference type="Gene3D" id="4.10.280.10">
    <property type="entry name" value="Helix-loop-helix DNA-binding domain"/>
    <property type="match status" value="1"/>
</dbReference>
<dbReference type="Proteomes" id="UP000261580">
    <property type="component" value="Unassembled WGS sequence"/>
</dbReference>
<dbReference type="Pfam" id="PF00010">
    <property type="entry name" value="HLH"/>
    <property type="match status" value="1"/>
</dbReference>
<dbReference type="GO" id="GO:0000978">
    <property type="term" value="F:RNA polymerase II cis-regulatory region sequence-specific DNA binding"/>
    <property type="evidence" value="ECO:0007669"/>
    <property type="project" value="TreeGrafter"/>
</dbReference>
<organism evidence="9 10">
    <name type="scientific">Neolamprologus brichardi</name>
    <name type="common">Fairy cichlid</name>
    <name type="synonym">Lamprologus brichardi</name>
    <dbReference type="NCBI Taxonomy" id="32507"/>
    <lineage>
        <taxon>Eukaryota</taxon>
        <taxon>Metazoa</taxon>
        <taxon>Chordata</taxon>
        <taxon>Craniata</taxon>
        <taxon>Vertebrata</taxon>
        <taxon>Euteleostomi</taxon>
        <taxon>Actinopterygii</taxon>
        <taxon>Neopterygii</taxon>
        <taxon>Teleostei</taxon>
        <taxon>Neoteleostei</taxon>
        <taxon>Acanthomorphata</taxon>
        <taxon>Ovalentaria</taxon>
        <taxon>Cichlomorphae</taxon>
        <taxon>Cichliformes</taxon>
        <taxon>Cichlidae</taxon>
        <taxon>African cichlids</taxon>
        <taxon>Pseudocrenilabrinae</taxon>
        <taxon>Lamprologini</taxon>
        <taxon>Neolamprologus</taxon>
    </lineage>
</organism>
<accession>A0A3Q4H1N6</accession>
<keyword evidence="7" id="KW-1133">Transmembrane helix</keyword>
<keyword evidence="3" id="KW-0805">Transcription regulation</keyword>
<keyword evidence="7" id="KW-0812">Transmembrane</keyword>
<sequence>SKPKRTQFKIHKPERRAITFVLSKNRERERRMANNARERLRVRDINEAFKELGHMCQLHLKSEKPQTKLLVLHQAVAVILSLEQQVRGQCVFAAGRHVSKLYFLSFSLISSPCSYHFRIYFFFFI</sequence>
<keyword evidence="7" id="KW-0472">Membrane</keyword>
<dbReference type="InterPro" id="IPR051098">
    <property type="entry name" value="NeuroDiff_E-box_TFs"/>
</dbReference>
<dbReference type="GO" id="GO:0005667">
    <property type="term" value="C:transcription regulator complex"/>
    <property type="evidence" value="ECO:0007669"/>
    <property type="project" value="TreeGrafter"/>
</dbReference>
<feature type="domain" description="BHLH" evidence="8">
    <location>
        <begin position="29"/>
        <end position="82"/>
    </location>
</feature>
<dbReference type="PANTHER" id="PTHR11793">
    <property type="entry name" value="BASIC HELIX-LOOP-HELIX TRANSCRIPTION FACTOR"/>
    <property type="match status" value="1"/>
</dbReference>
<evidence type="ECO:0000256" key="4">
    <source>
        <dbReference type="ARBA" id="ARBA00023125"/>
    </source>
</evidence>
<dbReference type="Bgee" id="ENSNBRG00000012030">
    <property type="expression patterns" value="Expressed in brain and 2 other cell types or tissues"/>
</dbReference>
<evidence type="ECO:0000259" key="8">
    <source>
        <dbReference type="PROSITE" id="PS50888"/>
    </source>
</evidence>
<reference evidence="9" key="2">
    <citation type="submission" date="2025-09" db="UniProtKB">
        <authorList>
            <consortium name="Ensembl"/>
        </authorList>
    </citation>
    <scope>IDENTIFICATION</scope>
</reference>